<dbReference type="InterPro" id="IPR002502">
    <property type="entry name" value="Amidase_domain"/>
</dbReference>
<gene>
    <name evidence="7" type="primary">PGSC1</name>
</gene>
<dbReference type="GO" id="GO:0008270">
    <property type="term" value="F:zinc ion binding"/>
    <property type="evidence" value="ECO:0007669"/>
    <property type="project" value="InterPro"/>
</dbReference>
<keyword evidence="4" id="KW-0472">Membrane</keyword>
<dbReference type="GO" id="GO:0045087">
    <property type="term" value="P:innate immune response"/>
    <property type="evidence" value="ECO:0007669"/>
    <property type="project" value="UniProtKB-KW"/>
</dbReference>
<dbReference type="SUPFAM" id="SSF55846">
    <property type="entry name" value="N-acetylmuramoyl-L-alanine amidase-like"/>
    <property type="match status" value="2"/>
</dbReference>
<feature type="domain" description="Peptidoglycan recognition protein family" evidence="6">
    <location>
        <begin position="184"/>
        <end position="321"/>
    </location>
</feature>
<dbReference type="Gene3D" id="3.40.80.10">
    <property type="entry name" value="Peptidoglycan recognition protein-like"/>
    <property type="match status" value="2"/>
</dbReference>
<keyword evidence="2" id="KW-0399">Innate immunity</keyword>
<proteinExistence type="inferred from homology"/>
<dbReference type="GO" id="GO:0009253">
    <property type="term" value="P:peptidoglycan catabolic process"/>
    <property type="evidence" value="ECO:0007669"/>
    <property type="project" value="InterPro"/>
</dbReference>
<feature type="transmembrane region" description="Helical" evidence="4">
    <location>
        <begin position="133"/>
        <end position="155"/>
    </location>
</feature>
<evidence type="ECO:0000256" key="3">
    <source>
        <dbReference type="ARBA" id="ARBA00022859"/>
    </source>
</evidence>
<keyword evidence="4" id="KW-1133">Transmembrane helix</keyword>
<dbReference type="SMART" id="SM00701">
    <property type="entry name" value="PGRP"/>
    <property type="match status" value="2"/>
</dbReference>
<dbReference type="InterPro" id="IPR006619">
    <property type="entry name" value="PGRP_domain_met/bac"/>
</dbReference>
<feature type="transmembrane region" description="Helical" evidence="4">
    <location>
        <begin position="371"/>
        <end position="393"/>
    </location>
</feature>
<dbReference type="EMBL" id="GALX01005044">
    <property type="protein sequence ID" value="JAB63422.1"/>
    <property type="molecule type" value="Transcribed_RNA"/>
</dbReference>
<protein>
    <submittedName>
        <fullName evidence="7">Peptidoglycan-recognition protein SC1a/b</fullName>
    </submittedName>
</protein>
<feature type="domain" description="N-acetylmuramoyl-L-alanine amidase" evidence="5">
    <location>
        <begin position="417"/>
        <end position="553"/>
    </location>
</feature>
<accession>V5GPC8</accession>
<name>V5GPC8_ANOGL</name>
<evidence type="ECO:0000259" key="6">
    <source>
        <dbReference type="SMART" id="SM00701"/>
    </source>
</evidence>
<feature type="domain" description="Peptidoglycan recognition protein family" evidence="6">
    <location>
        <begin position="408"/>
        <end position="545"/>
    </location>
</feature>
<dbReference type="CDD" id="cd06583">
    <property type="entry name" value="PGRP"/>
    <property type="match status" value="2"/>
</dbReference>
<dbReference type="InterPro" id="IPR015510">
    <property type="entry name" value="PGRP"/>
</dbReference>
<evidence type="ECO:0000256" key="4">
    <source>
        <dbReference type="SAM" id="Phobius"/>
    </source>
</evidence>
<feature type="domain" description="N-acetylmuramoyl-L-alanine amidase" evidence="5">
    <location>
        <begin position="195"/>
        <end position="327"/>
    </location>
</feature>
<dbReference type="PANTHER" id="PTHR11022">
    <property type="entry name" value="PEPTIDOGLYCAN RECOGNITION PROTEIN"/>
    <property type="match status" value="1"/>
</dbReference>
<keyword evidence="3" id="KW-0391">Immunity</keyword>
<evidence type="ECO:0000256" key="2">
    <source>
        <dbReference type="ARBA" id="ARBA00022588"/>
    </source>
</evidence>
<dbReference type="AlphaFoldDB" id="V5GPC8"/>
<evidence type="ECO:0000259" key="5">
    <source>
        <dbReference type="SMART" id="SM00644"/>
    </source>
</evidence>
<dbReference type="InterPro" id="IPR036505">
    <property type="entry name" value="Amidase/PGRP_sf"/>
</dbReference>
<organism evidence="7">
    <name type="scientific">Anoplophora glabripennis</name>
    <name type="common">Asian longhorn beetle</name>
    <name type="synonym">Anoplophora nobilis</name>
    <dbReference type="NCBI Taxonomy" id="217634"/>
    <lineage>
        <taxon>Eukaryota</taxon>
        <taxon>Metazoa</taxon>
        <taxon>Ecdysozoa</taxon>
        <taxon>Arthropoda</taxon>
        <taxon>Hexapoda</taxon>
        <taxon>Insecta</taxon>
        <taxon>Pterygota</taxon>
        <taxon>Neoptera</taxon>
        <taxon>Endopterygota</taxon>
        <taxon>Coleoptera</taxon>
        <taxon>Polyphaga</taxon>
        <taxon>Cucujiformia</taxon>
        <taxon>Chrysomeloidea</taxon>
        <taxon>Cerambycidae</taxon>
        <taxon>Lamiinae</taxon>
        <taxon>Lamiini</taxon>
        <taxon>Anoplophora</taxon>
    </lineage>
</organism>
<evidence type="ECO:0000256" key="1">
    <source>
        <dbReference type="ARBA" id="ARBA00007553"/>
    </source>
</evidence>
<comment type="similarity">
    <text evidence="1">Belongs to the N-acetylmuramoyl-L-alanine amidase 2 family.</text>
</comment>
<dbReference type="Pfam" id="PF01510">
    <property type="entry name" value="Amidase_2"/>
    <property type="match status" value="2"/>
</dbReference>
<keyword evidence="4" id="KW-0812">Transmembrane</keyword>
<reference evidence="7" key="1">
    <citation type="submission" date="2013-07" db="EMBL/GenBank/DDBJ databases">
        <title>Midgut Transcriptome Profiling of Anoplphora glabripennis, a Lignocellulose Degrading, Wood-Boring Cerambycid.</title>
        <authorList>
            <person name="Scully E.D."/>
            <person name="Hoover K."/>
            <person name="Carlson J.E."/>
            <person name="Tien M."/>
            <person name="Geib S.M."/>
        </authorList>
    </citation>
    <scope>NUCLEOTIDE SEQUENCE</scope>
</reference>
<dbReference type="PANTHER" id="PTHR11022:SF74">
    <property type="entry name" value="PEPTIDOGLYCAN-RECOGNITION PROTEIN SA"/>
    <property type="match status" value="1"/>
</dbReference>
<evidence type="ECO:0000313" key="7">
    <source>
        <dbReference type="EMBL" id="JAB63422.1"/>
    </source>
</evidence>
<dbReference type="SMART" id="SM00644">
    <property type="entry name" value="Ami_2"/>
    <property type="match status" value="2"/>
</dbReference>
<sequence length="573" mass="63557">MTRTVSETSLVPTPPPIQLENSQIVIQDEDENSHVLSIDEYCSNREVVNLENAAVNIDNSNDVIIGPVTQLNVNGNVTIYSNGNAPSEAVNGTALDQDQQSGTNFTNGVKLGKCEKSNSEEQDLNNLSKQKQIIRIFVSISFALLVTIGVVVLILHYTNSALKDNSDFTTTVPSSKDNENLGTHQVLDRTQWNGRAALSVKNMTSPVPIVIIKHTGGGQCLTFQECAGKVQTIQSNSVTDGLSDIRYSFLIGGDGNIYVGRGWNVQPAQIPDTIDIAFMGSFSFDLLSDTMIEAAQLLLKDGVEREKLDKEYKLVSHNQTTSTESPGKNVYELITKWPHYDGQLKIGWRQKGLIWHNTPPKRKSTWYKNKYVIIIGGTLILTISAIIVFVILYNTAEDEDDVERLGDHRVYNRRHWGAQPPRATVDLVHPTTFVIISHSVSPWCDSFSSCSGLVRSFQNHHFTLGNYDVGYNFIIGGDANIYVGRGWDVRNFHNSISIGICFIGDFRSDELNDGMISAAKLLIEQGFNAGKISTEYILVGQNQTDRGLPESPGENVYRVIKSWPHFSGESYFD</sequence>
<dbReference type="GO" id="GO:0008745">
    <property type="term" value="F:N-acetylmuramoyl-L-alanine amidase activity"/>
    <property type="evidence" value="ECO:0007669"/>
    <property type="project" value="InterPro"/>
</dbReference>